<sequence length="161" mass="18076">MAPFAPATPRPDAPHPATVDIEFIYRRRDYVNVLENVSVLAPVTALREQLCNLFKEDFKINVSLEEIRLNTLLKVDGEWPAEGDVKHAESRPTTISNFVGTELEGAGAEGCCHGYISCKNTQPFESAQRNRSRYLLLHQVRLFVQSTIFLTARAAPMTTAW</sequence>
<proteinExistence type="predicted"/>
<comment type="caution">
    <text evidence="1">The sequence shown here is derived from an EMBL/GenBank/DDBJ whole genome shotgun (WGS) entry which is preliminary data.</text>
</comment>
<keyword evidence="2" id="KW-1185">Reference proteome</keyword>
<evidence type="ECO:0000313" key="2">
    <source>
        <dbReference type="Proteomes" id="UP001632037"/>
    </source>
</evidence>
<protein>
    <submittedName>
        <fullName evidence="1">Uncharacterized protein</fullName>
    </submittedName>
</protein>
<accession>A0ABD3EV96</accession>
<organism evidence="1 2">
    <name type="scientific">Phytophthora oleae</name>
    <dbReference type="NCBI Taxonomy" id="2107226"/>
    <lineage>
        <taxon>Eukaryota</taxon>
        <taxon>Sar</taxon>
        <taxon>Stramenopiles</taxon>
        <taxon>Oomycota</taxon>
        <taxon>Peronosporomycetes</taxon>
        <taxon>Peronosporales</taxon>
        <taxon>Peronosporaceae</taxon>
        <taxon>Phytophthora</taxon>
    </lineage>
</organism>
<gene>
    <name evidence="1" type="ORF">V7S43_016954</name>
</gene>
<reference evidence="1 2" key="1">
    <citation type="submission" date="2024-09" db="EMBL/GenBank/DDBJ databases">
        <title>Genome sequencing and assembly of Phytophthora oleae, isolate VK10A, causative agent of rot of olive drupes.</title>
        <authorList>
            <person name="Conti Taguali S."/>
            <person name="Riolo M."/>
            <person name="La Spada F."/>
            <person name="Cacciola S.O."/>
            <person name="Dionisio G."/>
        </authorList>
    </citation>
    <scope>NUCLEOTIDE SEQUENCE [LARGE SCALE GENOMIC DNA]</scope>
    <source>
        <strain evidence="1 2">VK10A</strain>
    </source>
</reference>
<dbReference type="AlphaFoldDB" id="A0ABD3EV96"/>
<dbReference type="EMBL" id="JBIMZQ010000057">
    <property type="protein sequence ID" value="KAL3658111.1"/>
    <property type="molecule type" value="Genomic_DNA"/>
</dbReference>
<evidence type="ECO:0000313" key="1">
    <source>
        <dbReference type="EMBL" id="KAL3658111.1"/>
    </source>
</evidence>
<dbReference type="Proteomes" id="UP001632037">
    <property type="component" value="Unassembled WGS sequence"/>
</dbReference>
<name>A0ABD3EV96_9STRA</name>